<protein>
    <submittedName>
        <fullName evidence="1">Sporulation inhibitor of replication protein SirA</fullName>
    </submittedName>
</protein>
<dbReference type="OrthoDB" id="2736584at2"/>
<organism evidence="1 2">
    <name type="scientific">Paenisporosarcina cavernae</name>
    <dbReference type="NCBI Taxonomy" id="2320858"/>
    <lineage>
        <taxon>Bacteria</taxon>
        <taxon>Bacillati</taxon>
        <taxon>Bacillota</taxon>
        <taxon>Bacilli</taxon>
        <taxon>Bacillales</taxon>
        <taxon>Caryophanaceae</taxon>
        <taxon>Paenisporosarcina</taxon>
    </lineage>
</organism>
<gene>
    <name evidence="1" type="primary">sirA</name>
    <name evidence="1" type="ORF">D3873_05335</name>
</gene>
<dbReference type="InterPro" id="IPR038449">
    <property type="entry name" value="SirA_sf"/>
</dbReference>
<proteinExistence type="predicted"/>
<dbReference type="Gene3D" id="3.30.310.250">
    <property type="entry name" value="Sporulation inhibitor of replication protein SirA"/>
    <property type="match status" value="1"/>
</dbReference>
<evidence type="ECO:0000313" key="2">
    <source>
        <dbReference type="Proteomes" id="UP000265725"/>
    </source>
</evidence>
<dbReference type="Proteomes" id="UP000265725">
    <property type="component" value="Chromosome"/>
</dbReference>
<name>A0A385YUU2_9BACL</name>
<accession>A0A385YUU2</accession>
<dbReference type="InterPro" id="IPR019683">
    <property type="entry name" value="SirA"/>
</dbReference>
<reference evidence="2" key="1">
    <citation type="submission" date="2018-09" db="EMBL/GenBank/DDBJ databases">
        <authorList>
            <person name="Zhu H."/>
        </authorList>
    </citation>
    <scope>NUCLEOTIDE SEQUENCE [LARGE SCALE GENOMIC DNA]</scope>
    <source>
        <strain evidence="2">K2R23-3</strain>
    </source>
</reference>
<evidence type="ECO:0000313" key="1">
    <source>
        <dbReference type="EMBL" id="AYC29332.1"/>
    </source>
</evidence>
<dbReference type="AlphaFoldDB" id="A0A385YUU2"/>
<keyword evidence="2" id="KW-1185">Reference proteome</keyword>
<dbReference type="Pfam" id="PF10747">
    <property type="entry name" value="SirA"/>
    <property type="match status" value="1"/>
</dbReference>
<dbReference type="EMBL" id="CP032418">
    <property type="protein sequence ID" value="AYC29332.1"/>
    <property type="molecule type" value="Genomic_DNA"/>
</dbReference>
<dbReference type="KEGG" id="paek:D3873_05335"/>
<sequence>MGLVREYIVIHVKEEYVPFIHGKENHIHELFTDTYSLKKEIPLEFMYVCKELYWEEFMNVVASQTQEDYVHFSINKPTIFMHHPIKGEANITIFDQFIHISCKGNAMLDLDIFSLLSKTSNTYFAFQKNSKSYGWLRPIKHFV</sequence>